<dbReference type="Proteomes" id="UP000034923">
    <property type="component" value="Unassembled WGS sequence"/>
</dbReference>
<gene>
    <name evidence="2" type="ORF">UR70_C0002G0033</name>
</gene>
<sequence length="154" mass="18142">MQNRNIFFILVVIVFLVIEFFLIKNNSPKNVEVNQIHFVKIAGKILKVDLALTLEEQEQGLSGRNKLREDESMLFVFDYINKHPFWMKDMNFAIDIIWIGENLRVVYIKKNAQPESYPETFLPKQDAKYVLEVLSQFSEKNNLKEGDRVEFLPS</sequence>
<keyword evidence="1" id="KW-1133">Transmembrane helix</keyword>
<dbReference type="Pfam" id="PF02643">
    <property type="entry name" value="DUF192"/>
    <property type="match status" value="1"/>
</dbReference>
<name>A0A0G0BU17_9BACT</name>
<dbReference type="InterPro" id="IPR038695">
    <property type="entry name" value="Saro_0823-like_sf"/>
</dbReference>
<dbReference type="PANTHER" id="PTHR37953">
    <property type="entry name" value="UPF0127 PROTEIN MJ1496"/>
    <property type="match status" value="1"/>
</dbReference>
<dbReference type="InterPro" id="IPR003795">
    <property type="entry name" value="DUF192"/>
</dbReference>
<organism evidence="2 3">
    <name type="scientific">Candidatus Nomurabacteria bacterium GW2011_GWB1_35_20</name>
    <dbReference type="NCBI Taxonomy" id="1618740"/>
    <lineage>
        <taxon>Bacteria</taxon>
        <taxon>Candidatus Nomuraibacteriota</taxon>
    </lineage>
</organism>
<dbReference type="EMBL" id="LBQE01000002">
    <property type="protein sequence ID" value="KKP72964.1"/>
    <property type="molecule type" value="Genomic_DNA"/>
</dbReference>
<protein>
    <recommendedName>
        <fullName evidence="4">DUF192 domain-containing protein</fullName>
    </recommendedName>
</protein>
<keyword evidence="1" id="KW-0812">Transmembrane</keyword>
<reference evidence="2 3" key="1">
    <citation type="journal article" date="2015" name="Nature">
        <title>rRNA introns, odd ribosomes, and small enigmatic genomes across a large radiation of phyla.</title>
        <authorList>
            <person name="Brown C.T."/>
            <person name="Hug L.A."/>
            <person name="Thomas B.C."/>
            <person name="Sharon I."/>
            <person name="Castelle C.J."/>
            <person name="Singh A."/>
            <person name="Wilkins M.J."/>
            <person name="Williams K.H."/>
            <person name="Banfield J.F."/>
        </authorList>
    </citation>
    <scope>NUCLEOTIDE SEQUENCE [LARGE SCALE GENOMIC DNA]</scope>
</reference>
<accession>A0A0G0BU17</accession>
<proteinExistence type="predicted"/>
<feature type="transmembrane region" description="Helical" evidence="1">
    <location>
        <begin position="6"/>
        <end position="23"/>
    </location>
</feature>
<evidence type="ECO:0000313" key="2">
    <source>
        <dbReference type="EMBL" id="KKP72964.1"/>
    </source>
</evidence>
<keyword evidence="1" id="KW-0472">Membrane</keyword>
<dbReference type="Gene3D" id="2.60.120.1140">
    <property type="entry name" value="Protein of unknown function DUF192"/>
    <property type="match status" value="1"/>
</dbReference>
<comment type="caution">
    <text evidence="2">The sequence shown here is derived from an EMBL/GenBank/DDBJ whole genome shotgun (WGS) entry which is preliminary data.</text>
</comment>
<evidence type="ECO:0008006" key="4">
    <source>
        <dbReference type="Google" id="ProtNLM"/>
    </source>
</evidence>
<evidence type="ECO:0000313" key="3">
    <source>
        <dbReference type="Proteomes" id="UP000034923"/>
    </source>
</evidence>
<evidence type="ECO:0000256" key="1">
    <source>
        <dbReference type="SAM" id="Phobius"/>
    </source>
</evidence>
<dbReference type="PANTHER" id="PTHR37953:SF1">
    <property type="entry name" value="UPF0127 PROTEIN MJ1496"/>
    <property type="match status" value="1"/>
</dbReference>
<dbReference type="AlphaFoldDB" id="A0A0G0BU17"/>